<protein>
    <submittedName>
        <fullName evidence="1">Uncharacterized protein</fullName>
    </submittedName>
</protein>
<dbReference type="eggNOG" id="KOG0274">
    <property type="taxonomic scope" value="Eukaryota"/>
</dbReference>
<accession>T1I4Z8</accession>
<dbReference type="AlphaFoldDB" id="T1I4Z8"/>
<dbReference type="EMBL" id="ACPB03022045">
    <property type="status" value="NOT_ANNOTATED_CDS"/>
    <property type="molecule type" value="Genomic_DNA"/>
</dbReference>
<sequence length="245" mass="27361">MVNLWKINADSLHLEAIYSADRNHTGWIWDIDFYEPDTFFTCSWDHEVVLWATEGLQRLCSFNCGKPVMAISTTRGLVAAGLHSPKIILLDPRIGFAQAKNSLISFDMHGHTVTDVLLLPEQNLLLSTSEDKSLCFFDIRYHKQRYKTVTISRDNSFPRCIAHKRGLIYIGDSRGNIHMTSVGSDASENLVLNVGTTRLITSVVPHVSCVTVGSFDAHIRIISTCTTPPVLLWDQTINGQVTSVS</sequence>
<dbReference type="PANTHER" id="PTHR19855">
    <property type="entry name" value="WD40 REPEAT PROTEIN 12, 37"/>
    <property type="match status" value="1"/>
</dbReference>
<dbReference type="PANTHER" id="PTHR19855:SF11">
    <property type="entry name" value="RIBOSOME BIOGENESIS PROTEIN WDR12"/>
    <property type="match status" value="1"/>
</dbReference>
<dbReference type="InParanoid" id="T1I4Z8"/>
<dbReference type="InterPro" id="IPR001680">
    <property type="entry name" value="WD40_rpt"/>
</dbReference>
<organism evidence="1 2">
    <name type="scientific">Rhodnius prolixus</name>
    <name type="common">Triatomid bug</name>
    <dbReference type="NCBI Taxonomy" id="13249"/>
    <lineage>
        <taxon>Eukaryota</taxon>
        <taxon>Metazoa</taxon>
        <taxon>Ecdysozoa</taxon>
        <taxon>Arthropoda</taxon>
        <taxon>Hexapoda</taxon>
        <taxon>Insecta</taxon>
        <taxon>Pterygota</taxon>
        <taxon>Neoptera</taxon>
        <taxon>Paraneoptera</taxon>
        <taxon>Hemiptera</taxon>
        <taxon>Heteroptera</taxon>
        <taxon>Panheteroptera</taxon>
        <taxon>Cimicomorpha</taxon>
        <taxon>Reduviidae</taxon>
        <taxon>Triatominae</taxon>
        <taxon>Rhodnius</taxon>
    </lineage>
</organism>
<name>T1I4Z8_RHOPR</name>
<dbReference type="InterPro" id="IPR036322">
    <property type="entry name" value="WD40_repeat_dom_sf"/>
</dbReference>
<dbReference type="Gene3D" id="2.130.10.10">
    <property type="entry name" value="YVTN repeat-like/Quinoprotein amine dehydrogenase"/>
    <property type="match status" value="2"/>
</dbReference>
<dbReference type="Proteomes" id="UP000015103">
    <property type="component" value="Unassembled WGS sequence"/>
</dbReference>
<proteinExistence type="predicted"/>
<evidence type="ECO:0000313" key="2">
    <source>
        <dbReference type="Proteomes" id="UP000015103"/>
    </source>
</evidence>
<dbReference type="HOGENOM" id="CLU_1134763_0_0_1"/>
<dbReference type="EnsemblMetazoa" id="RPRC011367-RA">
    <property type="protein sequence ID" value="RPRC011367-PA"/>
    <property type="gene ID" value="RPRC011367"/>
</dbReference>
<dbReference type="Pfam" id="PF00400">
    <property type="entry name" value="WD40"/>
    <property type="match status" value="2"/>
</dbReference>
<dbReference type="SMART" id="SM00320">
    <property type="entry name" value="WD40"/>
    <property type="match status" value="2"/>
</dbReference>
<dbReference type="InterPro" id="IPR015943">
    <property type="entry name" value="WD40/YVTN_repeat-like_dom_sf"/>
</dbReference>
<dbReference type="STRING" id="13249.T1I4Z8"/>
<evidence type="ECO:0000313" key="1">
    <source>
        <dbReference type="EnsemblMetazoa" id="RPRC011367-PA"/>
    </source>
</evidence>
<dbReference type="VEuPathDB" id="VectorBase:RPRC011367"/>
<reference evidence="1" key="1">
    <citation type="submission" date="2015-05" db="UniProtKB">
        <authorList>
            <consortium name="EnsemblMetazoa"/>
        </authorList>
    </citation>
    <scope>IDENTIFICATION</scope>
</reference>
<keyword evidence="2" id="KW-1185">Reference proteome</keyword>
<dbReference type="SUPFAM" id="SSF50978">
    <property type="entry name" value="WD40 repeat-like"/>
    <property type="match status" value="1"/>
</dbReference>